<dbReference type="InterPro" id="IPR007278">
    <property type="entry name" value="DUF397"/>
</dbReference>
<feature type="domain" description="DUF397" evidence="2">
    <location>
        <begin position="18"/>
        <end position="68"/>
    </location>
</feature>
<comment type="caution">
    <text evidence="3">The sequence shown here is derived from an EMBL/GenBank/DDBJ whole genome shotgun (WGS) entry which is preliminary data.</text>
</comment>
<evidence type="ECO:0000313" key="4">
    <source>
        <dbReference type="Proteomes" id="UP000282454"/>
    </source>
</evidence>
<organism evidence="3 4">
    <name type="scientific">Actinokineospora cianjurensis</name>
    <dbReference type="NCBI Taxonomy" id="585224"/>
    <lineage>
        <taxon>Bacteria</taxon>
        <taxon>Bacillati</taxon>
        <taxon>Actinomycetota</taxon>
        <taxon>Actinomycetes</taxon>
        <taxon>Pseudonocardiales</taxon>
        <taxon>Pseudonocardiaceae</taxon>
        <taxon>Actinokineospora</taxon>
    </lineage>
</organism>
<dbReference type="EMBL" id="RCDD01000002">
    <property type="protein sequence ID" value="RLK59078.1"/>
    <property type="molecule type" value="Genomic_DNA"/>
</dbReference>
<feature type="region of interest" description="Disordered" evidence="1">
    <location>
        <begin position="1"/>
        <end position="34"/>
    </location>
</feature>
<dbReference type="AlphaFoldDB" id="A0A421B465"/>
<evidence type="ECO:0000313" key="3">
    <source>
        <dbReference type="EMBL" id="RLK59078.1"/>
    </source>
</evidence>
<name>A0A421B465_9PSEU</name>
<dbReference type="OrthoDB" id="3635801at2"/>
<keyword evidence="4" id="KW-1185">Reference proteome</keyword>
<dbReference type="Proteomes" id="UP000282454">
    <property type="component" value="Unassembled WGS sequence"/>
</dbReference>
<accession>A0A421B465</accession>
<dbReference type="RefSeq" id="WP_121391957.1">
    <property type="nucleotide sequence ID" value="NZ_RCDD01000002.1"/>
</dbReference>
<gene>
    <name evidence="3" type="ORF">CLV68_3560</name>
</gene>
<protein>
    <submittedName>
        <fullName evidence="3">Uncharacterized protein DUF397</fullName>
    </submittedName>
</protein>
<proteinExistence type="predicted"/>
<reference evidence="3 4" key="1">
    <citation type="submission" date="2018-10" db="EMBL/GenBank/DDBJ databases">
        <title>Genomic Encyclopedia of Archaeal and Bacterial Type Strains, Phase II (KMG-II): from individual species to whole genera.</title>
        <authorList>
            <person name="Goeker M."/>
        </authorList>
    </citation>
    <scope>NUCLEOTIDE SEQUENCE [LARGE SCALE GENOMIC DNA]</scope>
    <source>
        <strain evidence="3 4">DSM 45657</strain>
    </source>
</reference>
<evidence type="ECO:0000256" key="1">
    <source>
        <dbReference type="SAM" id="MobiDB-lite"/>
    </source>
</evidence>
<dbReference type="Pfam" id="PF04149">
    <property type="entry name" value="DUF397"/>
    <property type="match status" value="1"/>
</dbReference>
<evidence type="ECO:0000259" key="2">
    <source>
        <dbReference type="Pfam" id="PF04149"/>
    </source>
</evidence>
<sequence length="74" mass="8281">MASRNEPTVVEIDENGRRWAKGSSSTSEDTDCMEAARDPEVVHIRSSHNRRGRVIAVPVAGWCSFVDFAARRLH</sequence>